<organism evidence="2 3">
    <name type="scientific">Methanolobus zinderi</name>
    <dbReference type="NCBI Taxonomy" id="536044"/>
    <lineage>
        <taxon>Archaea</taxon>
        <taxon>Methanobacteriati</taxon>
        <taxon>Methanobacteriota</taxon>
        <taxon>Stenosarchaea group</taxon>
        <taxon>Methanomicrobia</taxon>
        <taxon>Methanosarcinales</taxon>
        <taxon>Methanosarcinaceae</taxon>
        <taxon>Methanolobus</taxon>
    </lineage>
</organism>
<dbReference type="OrthoDB" id="117703at2157"/>
<feature type="transmembrane region" description="Helical" evidence="1">
    <location>
        <begin position="96"/>
        <end position="119"/>
    </location>
</feature>
<accession>A0A7D5E8W0</accession>
<dbReference type="KEGG" id="mzi:HWN40_11210"/>
<evidence type="ECO:0000256" key="1">
    <source>
        <dbReference type="SAM" id="Phobius"/>
    </source>
</evidence>
<feature type="transmembrane region" description="Helical" evidence="1">
    <location>
        <begin position="125"/>
        <end position="145"/>
    </location>
</feature>
<feature type="transmembrane region" description="Helical" evidence="1">
    <location>
        <begin position="12"/>
        <end position="32"/>
    </location>
</feature>
<dbReference type="InterPro" id="IPR052712">
    <property type="entry name" value="Acid_resist_chaperone_HdeD"/>
</dbReference>
<proteinExistence type="predicted"/>
<dbReference type="GeneID" id="55822251"/>
<name>A0A7D5E8W0_9EURY</name>
<dbReference type="Pfam" id="PF03729">
    <property type="entry name" value="DUF308"/>
    <property type="match status" value="2"/>
</dbReference>
<protein>
    <submittedName>
        <fullName evidence="2">DUF308 domain-containing protein</fullName>
    </submittedName>
</protein>
<feature type="transmembrane region" description="Helical" evidence="1">
    <location>
        <begin position="39"/>
        <end position="60"/>
    </location>
</feature>
<dbReference type="EMBL" id="CP058215">
    <property type="protein sequence ID" value="QLC50758.1"/>
    <property type="molecule type" value="Genomic_DNA"/>
</dbReference>
<dbReference type="RefSeq" id="WP_176965813.1">
    <property type="nucleotide sequence ID" value="NZ_CP058215.1"/>
</dbReference>
<feature type="transmembrane region" description="Helical" evidence="1">
    <location>
        <begin position="150"/>
        <end position="170"/>
    </location>
</feature>
<evidence type="ECO:0000313" key="3">
    <source>
        <dbReference type="Proteomes" id="UP000509594"/>
    </source>
</evidence>
<feature type="transmembrane region" description="Helical" evidence="1">
    <location>
        <begin position="66"/>
        <end position="84"/>
    </location>
</feature>
<dbReference type="AlphaFoldDB" id="A0A7D5E8W0"/>
<evidence type="ECO:0000313" key="2">
    <source>
        <dbReference type="EMBL" id="QLC50758.1"/>
    </source>
</evidence>
<keyword evidence="1" id="KW-1133">Transmembrane helix</keyword>
<dbReference type="Proteomes" id="UP000509594">
    <property type="component" value="Chromosome"/>
</dbReference>
<keyword evidence="1" id="KW-0812">Transmembrane</keyword>
<dbReference type="GO" id="GO:0005886">
    <property type="term" value="C:plasma membrane"/>
    <property type="evidence" value="ECO:0007669"/>
    <property type="project" value="TreeGrafter"/>
</dbReference>
<dbReference type="PANTHER" id="PTHR34989:SF1">
    <property type="entry name" value="PROTEIN HDED"/>
    <property type="match status" value="1"/>
</dbReference>
<sequence>MSNIYDLDSVNSQALLLGGIASLIFGILLLSWPGATLSVIMLLVGLWWLIQGIFMIFGIFLDSSQWGWKLFSGIIGIVAGILVLQHPLQASVIVPATLALIIGILGLSMGILVLIAAFAGDGWGTGILGVASILIGLLFIFNVYLGATILVWSIAFLMIVSGISGIYWAYRDHEFVVKKGHTPH</sequence>
<keyword evidence="3" id="KW-1185">Reference proteome</keyword>
<reference evidence="2 3" key="1">
    <citation type="submission" date="2020-06" db="EMBL/GenBank/DDBJ databases">
        <title>Methanolobus halotolerans sp. nov., isolated from a saline lake Tus in Siberia.</title>
        <authorList>
            <person name="Shen Y."/>
            <person name="Chen S.-C."/>
            <person name="Lai M.-C."/>
            <person name="Huang H.-H."/>
            <person name="Chiu H.-H."/>
            <person name="Tang S.-L."/>
            <person name="Rogozin D.Y."/>
            <person name="Degermendzhy A.G."/>
        </authorList>
    </citation>
    <scope>NUCLEOTIDE SEQUENCE [LARGE SCALE GENOMIC DNA]</scope>
    <source>
        <strain evidence="2 3">DSM 21339</strain>
    </source>
</reference>
<gene>
    <name evidence="2" type="ORF">HWN40_11210</name>
</gene>
<dbReference type="PANTHER" id="PTHR34989">
    <property type="entry name" value="PROTEIN HDED"/>
    <property type="match status" value="1"/>
</dbReference>
<keyword evidence="1" id="KW-0472">Membrane</keyword>
<dbReference type="InterPro" id="IPR005325">
    <property type="entry name" value="DUF308_memb"/>
</dbReference>